<reference evidence="5 6" key="1">
    <citation type="journal article" date="2007" name="Science">
        <title>The Calyptogena magnifica chemoautotrophic symbiont genome.</title>
        <authorList>
            <person name="Newton I.L.G."/>
            <person name="Woyke T."/>
            <person name="Auchtung T.A."/>
            <person name="Dilly G.F."/>
            <person name="Dutton R.J."/>
            <person name="Fisher M.C."/>
            <person name="Fontanez K.M."/>
            <person name="Lau E."/>
            <person name="Stewart F.J."/>
            <person name="Richardson P.M."/>
            <person name="Barry K.W."/>
            <person name="Saunders E."/>
            <person name="Detter J.C."/>
            <person name="Wu D."/>
            <person name="Eisen J.A."/>
            <person name="Cavanaugh C.M."/>
        </authorList>
    </citation>
    <scope>NUCLEOTIDE SEQUENCE [LARGE SCALE GENOMIC DNA]</scope>
    <source>
        <strain evidence="5 6">Cm</strain>
    </source>
</reference>
<organism evidence="5 6">
    <name type="scientific">Ruthia magnifica subsp. Calyptogena magnifica</name>
    <dbReference type="NCBI Taxonomy" id="413404"/>
    <lineage>
        <taxon>Bacteria</taxon>
        <taxon>Pseudomonadati</taxon>
        <taxon>Pseudomonadota</taxon>
        <taxon>Gammaproteobacteria</taxon>
        <taxon>Candidatus Pseudothioglobaceae</taxon>
        <taxon>Candidatus Ruthturnera</taxon>
    </lineage>
</organism>
<evidence type="ECO:0000256" key="1">
    <source>
        <dbReference type="PROSITE-ProRule" id="PRU00285"/>
    </source>
</evidence>
<feature type="domain" description="SHSP" evidence="4">
    <location>
        <begin position="54"/>
        <end position="162"/>
    </location>
</feature>
<dbReference type="CDD" id="cd06464">
    <property type="entry name" value="ACD_sHsps-like"/>
    <property type="match status" value="1"/>
</dbReference>
<dbReference type="KEGG" id="rma:Rmag_0428"/>
<dbReference type="PROSITE" id="PS01031">
    <property type="entry name" value="SHSP"/>
    <property type="match status" value="1"/>
</dbReference>
<dbReference type="Pfam" id="PF00011">
    <property type="entry name" value="HSP20"/>
    <property type="match status" value="1"/>
</dbReference>
<name>A1AW82_RUTMC</name>
<dbReference type="InterPro" id="IPR031107">
    <property type="entry name" value="Small_HSP"/>
</dbReference>
<dbReference type="PANTHER" id="PTHR11527">
    <property type="entry name" value="HEAT-SHOCK PROTEIN 20 FAMILY MEMBER"/>
    <property type="match status" value="1"/>
</dbReference>
<evidence type="ECO:0000259" key="4">
    <source>
        <dbReference type="PROSITE" id="PS01031"/>
    </source>
</evidence>
<evidence type="ECO:0000313" key="6">
    <source>
        <dbReference type="Proteomes" id="UP000002587"/>
    </source>
</evidence>
<dbReference type="STRING" id="413404.Rmag_0428"/>
<evidence type="ECO:0000256" key="3">
    <source>
        <dbReference type="SAM" id="SignalP"/>
    </source>
</evidence>
<dbReference type="Gene3D" id="2.60.40.790">
    <property type="match status" value="1"/>
</dbReference>
<feature type="chain" id="PRO_5002632621" evidence="3">
    <location>
        <begin position="19"/>
        <end position="162"/>
    </location>
</feature>
<dbReference type="AlphaFoldDB" id="A1AW82"/>
<evidence type="ECO:0000256" key="2">
    <source>
        <dbReference type="RuleBase" id="RU003616"/>
    </source>
</evidence>
<dbReference type="HOGENOM" id="CLU_1634165_0_0_6"/>
<dbReference type="EMBL" id="CP000488">
    <property type="protein sequence ID" value="ABL02189.1"/>
    <property type="molecule type" value="Genomic_DNA"/>
</dbReference>
<comment type="similarity">
    <text evidence="1 2">Belongs to the small heat shock protein (HSP20) family.</text>
</comment>
<keyword evidence="3" id="KW-0732">Signal</keyword>
<proteinExistence type="inferred from homology"/>
<keyword evidence="6" id="KW-1185">Reference proteome</keyword>
<keyword evidence="5" id="KW-0346">Stress response</keyword>
<gene>
    <name evidence="5" type="ordered locus">Rmag_0428</name>
</gene>
<evidence type="ECO:0000313" key="5">
    <source>
        <dbReference type="EMBL" id="ABL02189.1"/>
    </source>
</evidence>
<sequence length="162" mass="18775">MMNKVLLPILIISSVINANSNNNHFGNDLNHNVWCDFEQQFRQFNYKMNQIQNFSNFDTKSRRYFDNQTNNYIIQIKVNGLSKENLDISTNNSSIFIKGNVKNIQNTIHNSSASSSSFYQSFTLPHDVDTDNINASFNNKILIISIPKRKQPKLQVRKITIQ</sequence>
<dbReference type="InterPro" id="IPR008978">
    <property type="entry name" value="HSP20-like_chaperone"/>
</dbReference>
<dbReference type="Proteomes" id="UP000002587">
    <property type="component" value="Chromosome"/>
</dbReference>
<dbReference type="InterPro" id="IPR002068">
    <property type="entry name" value="A-crystallin/Hsp20_dom"/>
</dbReference>
<dbReference type="eggNOG" id="COG0071">
    <property type="taxonomic scope" value="Bacteria"/>
</dbReference>
<dbReference type="SUPFAM" id="SSF49764">
    <property type="entry name" value="HSP20-like chaperones"/>
    <property type="match status" value="1"/>
</dbReference>
<dbReference type="OrthoDB" id="9792695at2"/>
<protein>
    <submittedName>
        <fullName evidence="5">Heat shock protein Hsp20</fullName>
    </submittedName>
</protein>
<feature type="signal peptide" evidence="3">
    <location>
        <begin position="1"/>
        <end position="18"/>
    </location>
</feature>
<accession>A1AW82</accession>